<sequence>MKYAIALHKRIFKTWKDGDVNLQKSSLCKSCAQNNISNTCICQLSRAFLNYLIRLV</sequence>
<protein>
    <submittedName>
        <fullName evidence="1">Uncharacterized protein</fullName>
    </submittedName>
</protein>
<accession>A0A2P2NFY9</accession>
<name>A0A2P2NFY9_RHIMU</name>
<dbReference type="AlphaFoldDB" id="A0A2P2NFY9"/>
<organism evidence="1">
    <name type="scientific">Rhizophora mucronata</name>
    <name type="common">Asiatic mangrove</name>
    <dbReference type="NCBI Taxonomy" id="61149"/>
    <lineage>
        <taxon>Eukaryota</taxon>
        <taxon>Viridiplantae</taxon>
        <taxon>Streptophyta</taxon>
        <taxon>Embryophyta</taxon>
        <taxon>Tracheophyta</taxon>
        <taxon>Spermatophyta</taxon>
        <taxon>Magnoliopsida</taxon>
        <taxon>eudicotyledons</taxon>
        <taxon>Gunneridae</taxon>
        <taxon>Pentapetalae</taxon>
        <taxon>rosids</taxon>
        <taxon>fabids</taxon>
        <taxon>Malpighiales</taxon>
        <taxon>Rhizophoraceae</taxon>
        <taxon>Rhizophora</taxon>
    </lineage>
</organism>
<proteinExistence type="predicted"/>
<dbReference type="EMBL" id="GGEC01060846">
    <property type="protein sequence ID" value="MBX41330.1"/>
    <property type="molecule type" value="Transcribed_RNA"/>
</dbReference>
<reference evidence="1" key="1">
    <citation type="submission" date="2018-02" db="EMBL/GenBank/DDBJ databases">
        <title>Rhizophora mucronata_Transcriptome.</title>
        <authorList>
            <person name="Meera S.P."/>
            <person name="Sreeshan A."/>
            <person name="Augustine A."/>
        </authorList>
    </citation>
    <scope>NUCLEOTIDE SEQUENCE</scope>
    <source>
        <tissue evidence="1">Leaf</tissue>
    </source>
</reference>
<evidence type="ECO:0000313" key="1">
    <source>
        <dbReference type="EMBL" id="MBX41330.1"/>
    </source>
</evidence>